<feature type="region of interest" description="Disordered" evidence="12">
    <location>
        <begin position="1"/>
        <end position="111"/>
    </location>
</feature>
<dbReference type="InterPro" id="IPR015892">
    <property type="entry name" value="Carbonic_anhydrase_CS"/>
</dbReference>
<evidence type="ECO:0000256" key="7">
    <source>
        <dbReference type="ARBA" id="ARBA00023136"/>
    </source>
</evidence>
<evidence type="ECO:0000256" key="11">
    <source>
        <dbReference type="PIRSR" id="PIRSR601765-1"/>
    </source>
</evidence>
<dbReference type="PANTHER" id="PTHR11814">
    <property type="entry name" value="SULFATE TRANSPORTER"/>
    <property type="match status" value="1"/>
</dbReference>
<feature type="binding site" evidence="11">
    <location>
        <position position="739"/>
    </location>
    <ligand>
        <name>Zn(2+)</name>
        <dbReference type="ChEBI" id="CHEBI:29105"/>
    </ligand>
</feature>
<sequence length="868" mass="89260">MHAEHHEPRNKPPAGSVPTALPYPSETDSHAGAESAPRPRTSSGRADQPHRGGRPTDAGVSEHPSFPGIGDDLEFSSASSASSASSTSAAASSARTGTASAAGRLNRGGPLDGAPRGVWRHDLEASVVVFLVALPLSLGIAVASGAPVVAGIIAAVVGGVVAGALGGVPLQVSGPAAGLTAVVAEIVVTHGWRVACFITAAAGVLQILFGLSRVARAALAISPAVVHGMLAGIGLTIVIGQLHVVLGGTAGSAAWDNLVVLPGEIVSPSVPAAALLGVITIVLTVGWPRLPRPLSAVPAPLAAVAAATVISLPFDVPRVTLPGDLLGAIELPEIPSGQWGAVALSVLTVALVASIESLLSAVAVEAMHSGPRGDLDRELLGQGAANTVSGLLGGLPVTGVIVRSSTNVRAGARSRRSAILHGLWMAGFALLLAPVVARIPLAVLAGLLVVIGIRLVDLAHIRAIAKHGELAIYLTTVVGVVLLNLLEGVLLGVATALLLALRRTLVAPVHVHPPSGPGSPWRVVVEGALTFLSLPRLSRRLAEVPPGAPVRLDLAVDYLDHGAHKMLDDWIAERHRAGTAVTVDPVGTVPLALPSAPTHPRQRRILASLLGARPGGGHGGAVRPPRWLAPWSSWQHGHHHDHSHLLNGVDEFHRRTAPMIEPYLTELSAGQRPSTLFITCSDSRLVPNIITSSGPGDLFTVRTPGAFVPGPQAVGDSTLAAIEYGVEVLGVRTIAVCGHSGCGAINALFERDGHAPAPGTAPLRHLEGWLRHGEPALERAERVAGGLPTDADELSRISVAQQLVALRGLSVVRRAEREGRLRLVGMWFDIATARAIVLDETTDRFEVPTVSLVPALESGQRLGDAVGH</sequence>
<comment type="subcellular location">
    <subcellularLocation>
        <location evidence="1">Membrane</location>
        <topology evidence="1">Multi-pass membrane protein</topology>
    </subcellularLocation>
</comment>
<dbReference type="GO" id="GO:0015976">
    <property type="term" value="P:carbon utilization"/>
    <property type="evidence" value="ECO:0007669"/>
    <property type="project" value="InterPro"/>
</dbReference>
<keyword evidence="5 11" id="KW-0862">Zinc</keyword>
<evidence type="ECO:0000256" key="8">
    <source>
        <dbReference type="ARBA" id="ARBA00023239"/>
    </source>
</evidence>
<feature type="transmembrane region" description="Helical" evidence="13">
    <location>
        <begin position="265"/>
        <end position="287"/>
    </location>
</feature>
<feature type="transmembrane region" description="Helical" evidence="13">
    <location>
        <begin position="125"/>
        <end position="143"/>
    </location>
</feature>
<dbReference type="GO" id="GO:0016020">
    <property type="term" value="C:membrane"/>
    <property type="evidence" value="ECO:0007669"/>
    <property type="project" value="UniProtKB-SubCell"/>
</dbReference>
<evidence type="ECO:0000256" key="6">
    <source>
        <dbReference type="ARBA" id="ARBA00022989"/>
    </source>
</evidence>
<protein>
    <recommendedName>
        <fullName evidence="3">carbonic anhydrase</fullName>
        <ecNumber evidence="3">4.2.1.1</ecNumber>
    </recommendedName>
</protein>
<feature type="binding site" evidence="11">
    <location>
        <position position="680"/>
    </location>
    <ligand>
        <name>Zn(2+)</name>
        <dbReference type="ChEBI" id="CHEBI:29105"/>
    </ligand>
</feature>
<dbReference type="SUPFAM" id="SSF53056">
    <property type="entry name" value="beta-carbonic anhydrase, cab"/>
    <property type="match status" value="1"/>
</dbReference>
<accession>A0A0S4QGJ6</accession>
<keyword evidence="16" id="KW-1185">Reference proteome</keyword>
<feature type="transmembrane region" description="Helical" evidence="13">
    <location>
        <begin position="471"/>
        <end position="501"/>
    </location>
</feature>
<feature type="transmembrane region" description="Helical" evidence="13">
    <location>
        <begin position="441"/>
        <end position="459"/>
    </location>
</feature>
<dbReference type="EMBL" id="FAOZ01000001">
    <property type="protein sequence ID" value="CUU53880.1"/>
    <property type="molecule type" value="Genomic_DNA"/>
</dbReference>
<feature type="transmembrane region" description="Helical" evidence="13">
    <location>
        <begin position="192"/>
        <end position="212"/>
    </location>
</feature>
<feature type="binding site" evidence="11">
    <location>
        <position position="742"/>
    </location>
    <ligand>
        <name>Zn(2+)</name>
        <dbReference type="ChEBI" id="CHEBI:29105"/>
    </ligand>
</feature>
<feature type="transmembrane region" description="Helical" evidence="13">
    <location>
        <begin position="150"/>
        <end position="172"/>
    </location>
</feature>
<comment type="cofactor">
    <cofactor evidence="11">
        <name>Zn(2+)</name>
        <dbReference type="ChEBI" id="CHEBI:29105"/>
    </cofactor>
    <text evidence="11">Binds 1 zinc ion per subunit.</text>
</comment>
<dbReference type="AlphaFoldDB" id="A0A0S4QGJ6"/>
<evidence type="ECO:0000256" key="10">
    <source>
        <dbReference type="ARBA" id="ARBA00048348"/>
    </source>
</evidence>
<keyword evidence="6 13" id="KW-1133">Transmembrane helix</keyword>
<comment type="catalytic activity">
    <reaction evidence="10">
        <text>hydrogencarbonate + H(+) = CO2 + H2O</text>
        <dbReference type="Rhea" id="RHEA:10748"/>
        <dbReference type="ChEBI" id="CHEBI:15377"/>
        <dbReference type="ChEBI" id="CHEBI:15378"/>
        <dbReference type="ChEBI" id="CHEBI:16526"/>
        <dbReference type="ChEBI" id="CHEBI:17544"/>
        <dbReference type="EC" id="4.2.1.1"/>
    </reaction>
</comment>
<evidence type="ECO:0000256" key="9">
    <source>
        <dbReference type="ARBA" id="ARBA00024993"/>
    </source>
</evidence>
<dbReference type="Proteomes" id="UP000198802">
    <property type="component" value="Unassembled WGS sequence"/>
</dbReference>
<organism evidence="15 16">
    <name type="scientific">Parafrankia irregularis</name>
    <dbReference type="NCBI Taxonomy" id="795642"/>
    <lineage>
        <taxon>Bacteria</taxon>
        <taxon>Bacillati</taxon>
        <taxon>Actinomycetota</taxon>
        <taxon>Actinomycetes</taxon>
        <taxon>Frankiales</taxon>
        <taxon>Frankiaceae</taxon>
        <taxon>Parafrankia</taxon>
    </lineage>
</organism>
<feature type="binding site" evidence="11">
    <location>
        <position position="682"/>
    </location>
    <ligand>
        <name>Zn(2+)</name>
        <dbReference type="ChEBI" id="CHEBI:29105"/>
    </ligand>
</feature>
<dbReference type="GO" id="GO:0055085">
    <property type="term" value="P:transmembrane transport"/>
    <property type="evidence" value="ECO:0007669"/>
    <property type="project" value="InterPro"/>
</dbReference>
<dbReference type="Pfam" id="PF00484">
    <property type="entry name" value="Pro_CA"/>
    <property type="match status" value="1"/>
</dbReference>
<evidence type="ECO:0000256" key="2">
    <source>
        <dbReference type="ARBA" id="ARBA00006217"/>
    </source>
</evidence>
<dbReference type="SMART" id="SM00947">
    <property type="entry name" value="Pro_CA"/>
    <property type="match status" value="1"/>
</dbReference>
<feature type="transmembrane region" description="Helical" evidence="13">
    <location>
        <begin position="418"/>
        <end position="435"/>
    </location>
</feature>
<dbReference type="Gene3D" id="3.40.1050.10">
    <property type="entry name" value="Carbonic anhydrase"/>
    <property type="match status" value="1"/>
</dbReference>
<dbReference type="InterPro" id="IPR001902">
    <property type="entry name" value="SLC26A/SulP_fam"/>
</dbReference>
<dbReference type="InterPro" id="IPR001765">
    <property type="entry name" value="Carbonic_anhydrase"/>
</dbReference>
<evidence type="ECO:0000256" key="12">
    <source>
        <dbReference type="SAM" id="MobiDB-lite"/>
    </source>
</evidence>
<comment type="function">
    <text evidence="9">Catalyzes the reversible hydration of carbon dioxide to form bicarbonate.</text>
</comment>
<dbReference type="Pfam" id="PF00916">
    <property type="entry name" value="Sulfate_transp"/>
    <property type="match status" value="1"/>
</dbReference>
<keyword evidence="8" id="KW-0456">Lyase</keyword>
<feature type="domain" description="SLC26A/SulP transporter" evidence="14">
    <location>
        <begin position="120"/>
        <end position="467"/>
    </location>
</feature>
<evidence type="ECO:0000256" key="5">
    <source>
        <dbReference type="ARBA" id="ARBA00022833"/>
    </source>
</evidence>
<dbReference type="RefSeq" id="WP_091270849.1">
    <property type="nucleotide sequence ID" value="NZ_FAOZ01000001.1"/>
</dbReference>
<evidence type="ECO:0000256" key="13">
    <source>
        <dbReference type="SAM" id="Phobius"/>
    </source>
</evidence>
<evidence type="ECO:0000256" key="1">
    <source>
        <dbReference type="ARBA" id="ARBA00004141"/>
    </source>
</evidence>
<proteinExistence type="inferred from homology"/>
<evidence type="ECO:0000256" key="4">
    <source>
        <dbReference type="ARBA" id="ARBA00022692"/>
    </source>
</evidence>
<evidence type="ECO:0000259" key="14">
    <source>
        <dbReference type="Pfam" id="PF00916"/>
    </source>
</evidence>
<reference evidence="16" key="1">
    <citation type="submission" date="2015-11" db="EMBL/GenBank/DDBJ databases">
        <authorList>
            <person name="Varghese N."/>
        </authorList>
    </citation>
    <scope>NUCLEOTIDE SEQUENCE [LARGE SCALE GENOMIC DNA]</scope>
    <source>
        <strain evidence="16">DSM 45899</strain>
    </source>
</reference>
<dbReference type="EC" id="4.2.1.1" evidence="3"/>
<evidence type="ECO:0000256" key="3">
    <source>
        <dbReference type="ARBA" id="ARBA00012925"/>
    </source>
</evidence>
<feature type="transmembrane region" description="Helical" evidence="13">
    <location>
        <begin position="339"/>
        <end position="364"/>
    </location>
</feature>
<name>A0A0S4QGJ6_9ACTN</name>
<keyword evidence="4 13" id="KW-0812">Transmembrane</keyword>
<feature type="compositionally biased region" description="Low complexity" evidence="12">
    <location>
        <begin position="76"/>
        <end position="104"/>
    </location>
</feature>
<dbReference type="InterPro" id="IPR036874">
    <property type="entry name" value="Carbonic_anhydrase_sf"/>
</dbReference>
<dbReference type="InterPro" id="IPR011547">
    <property type="entry name" value="SLC26A/SulP_dom"/>
</dbReference>
<evidence type="ECO:0000313" key="15">
    <source>
        <dbReference type="EMBL" id="CUU53880.1"/>
    </source>
</evidence>
<feature type="transmembrane region" description="Helical" evidence="13">
    <location>
        <begin position="224"/>
        <end position="245"/>
    </location>
</feature>
<dbReference type="GO" id="GO:0004089">
    <property type="term" value="F:carbonate dehydratase activity"/>
    <property type="evidence" value="ECO:0007669"/>
    <property type="project" value="UniProtKB-EC"/>
</dbReference>
<gene>
    <name evidence="15" type="ORF">Ga0074812_101378</name>
</gene>
<keyword evidence="11" id="KW-0479">Metal-binding</keyword>
<comment type="similarity">
    <text evidence="2">Belongs to the beta-class carbonic anhydrase family.</text>
</comment>
<keyword evidence="7 13" id="KW-0472">Membrane</keyword>
<dbReference type="GO" id="GO:0008270">
    <property type="term" value="F:zinc ion binding"/>
    <property type="evidence" value="ECO:0007669"/>
    <property type="project" value="InterPro"/>
</dbReference>
<dbReference type="PROSITE" id="PS00704">
    <property type="entry name" value="PROK_CO2_ANHYDRASE_1"/>
    <property type="match status" value="1"/>
</dbReference>
<feature type="transmembrane region" description="Helical" evidence="13">
    <location>
        <begin position="294"/>
        <end position="314"/>
    </location>
</feature>
<feature type="compositionally biased region" description="Basic and acidic residues" evidence="12">
    <location>
        <begin position="1"/>
        <end position="10"/>
    </location>
</feature>
<evidence type="ECO:0000313" key="16">
    <source>
        <dbReference type="Proteomes" id="UP000198802"/>
    </source>
</evidence>